<dbReference type="Proteomes" id="UP001595616">
    <property type="component" value="Unassembled WGS sequence"/>
</dbReference>
<evidence type="ECO:0008006" key="4">
    <source>
        <dbReference type="Google" id="ProtNLM"/>
    </source>
</evidence>
<dbReference type="EMBL" id="JBHRYQ010000001">
    <property type="protein sequence ID" value="MFC3810920.1"/>
    <property type="molecule type" value="Genomic_DNA"/>
</dbReference>
<feature type="transmembrane region" description="Helical" evidence="1">
    <location>
        <begin position="61"/>
        <end position="82"/>
    </location>
</feature>
<keyword evidence="1" id="KW-0812">Transmembrane</keyword>
<proteinExistence type="predicted"/>
<feature type="transmembrane region" description="Helical" evidence="1">
    <location>
        <begin position="7"/>
        <end position="28"/>
    </location>
</feature>
<protein>
    <recommendedName>
        <fullName evidence="4">DUF1440 domain-containing protein</fullName>
    </recommendedName>
</protein>
<keyword evidence="1" id="KW-1133">Transmembrane helix</keyword>
<evidence type="ECO:0000313" key="3">
    <source>
        <dbReference type="Proteomes" id="UP001595616"/>
    </source>
</evidence>
<keyword evidence="1" id="KW-0472">Membrane</keyword>
<dbReference type="RefSeq" id="WP_379837455.1">
    <property type="nucleotide sequence ID" value="NZ_JBHRYQ010000001.1"/>
</dbReference>
<evidence type="ECO:0000256" key="1">
    <source>
        <dbReference type="SAM" id="Phobius"/>
    </source>
</evidence>
<sequence>MQAKSTLQWFLVTLVISVLALVGMLAIFPELGLHDRLRFISSGIYGKDALDGPFSMVTQGFLFHFIITSIWTGSFFMLYPGFNFQQPNWIKTGVVFGLLVWGIMNFAVVPIAITKDFPKALDFLGKSLAMHILFFGLPLALIYIKYLYPKKLKIS</sequence>
<feature type="transmembrane region" description="Helical" evidence="1">
    <location>
        <begin position="94"/>
        <end position="113"/>
    </location>
</feature>
<keyword evidence="3" id="KW-1185">Reference proteome</keyword>
<feature type="transmembrane region" description="Helical" evidence="1">
    <location>
        <begin position="128"/>
        <end position="148"/>
    </location>
</feature>
<comment type="caution">
    <text evidence="2">The sequence shown here is derived from an EMBL/GenBank/DDBJ whole genome shotgun (WGS) entry which is preliminary data.</text>
</comment>
<name>A0ABV7YVC2_9BACT</name>
<reference evidence="3" key="1">
    <citation type="journal article" date="2019" name="Int. J. Syst. Evol. Microbiol.">
        <title>The Global Catalogue of Microorganisms (GCM) 10K type strain sequencing project: providing services to taxonomists for standard genome sequencing and annotation.</title>
        <authorList>
            <consortium name="The Broad Institute Genomics Platform"/>
            <consortium name="The Broad Institute Genome Sequencing Center for Infectious Disease"/>
            <person name="Wu L."/>
            <person name="Ma J."/>
        </authorList>
    </citation>
    <scope>NUCLEOTIDE SEQUENCE [LARGE SCALE GENOMIC DNA]</scope>
    <source>
        <strain evidence="3">CECT 7956</strain>
    </source>
</reference>
<evidence type="ECO:0000313" key="2">
    <source>
        <dbReference type="EMBL" id="MFC3810920.1"/>
    </source>
</evidence>
<accession>A0ABV7YVC2</accession>
<gene>
    <name evidence="2" type="ORF">ACFOOI_09670</name>
</gene>
<organism evidence="2 3">
    <name type="scientific">Lacihabitans lacunae</name>
    <dbReference type="NCBI Taxonomy" id="1028214"/>
    <lineage>
        <taxon>Bacteria</taxon>
        <taxon>Pseudomonadati</taxon>
        <taxon>Bacteroidota</taxon>
        <taxon>Cytophagia</taxon>
        <taxon>Cytophagales</taxon>
        <taxon>Leadbetterellaceae</taxon>
        <taxon>Lacihabitans</taxon>
    </lineage>
</organism>